<evidence type="ECO:0000256" key="1">
    <source>
        <dbReference type="ARBA" id="ARBA00001966"/>
    </source>
</evidence>
<comment type="catalytic activity">
    <reaction evidence="14">
        <text>L-histidyl-[translation elongation factor 2] + S-adenosyl-L-methionine = 2-[(3S)-amino-3-carboxypropyl]-L-histidyl-[translation elongation factor 2] + S-methyl-5'-thioadenosine + H(+)</text>
        <dbReference type="Rhea" id="RHEA:36783"/>
        <dbReference type="Rhea" id="RHEA-COMP:9748"/>
        <dbReference type="Rhea" id="RHEA-COMP:9749"/>
        <dbReference type="ChEBI" id="CHEBI:15378"/>
        <dbReference type="ChEBI" id="CHEBI:17509"/>
        <dbReference type="ChEBI" id="CHEBI:29979"/>
        <dbReference type="ChEBI" id="CHEBI:59789"/>
        <dbReference type="ChEBI" id="CHEBI:73995"/>
        <dbReference type="EC" id="2.5.1.108"/>
    </reaction>
</comment>
<dbReference type="UniPathway" id="UPA00559"/>
<evidence type="ECO:0000256" key="7">
    <source>
        <dbReference type="ARBA" id="ARBA00022691"/>
    </source>
</evidence>
<dbReference type="SFLD" id="SFLDS00032">
    <property type="entry name" value="Radical_SAM_3-amino-3-carboxyp"/>
    <property type="match status" value="1"/>
</dbReference>
<keyword evidence="6" id="KW-0808">Transferase</keyword>
<dbReference type="Pfam" id="PF01866">
    <property type="entry name" value="Diphthamide_syn"/>
    <property type="match status" value="1"/>
</dbReference>
<keyword evidence="7" id="KW-0949">S-adenosyl-L-methionine</keyword>
<dbReference type="HOGENOM" id="CLU_037146_1_0_1"/>
<dbReference type="EMBL" id="KB201304">
    <property type="protein sequence ID" value="ESO97944.1"/>
    <property type="molecule type" value="Genomic_DNA"/>
</dbReference>
<evidence type="ECO:0000256" key="4">
    <source>
        <dbReference type="ARBA" id="ARBA00012221"/>
    </source>
</evidence>
<evidence type="ECO:0000256" key="3">
    <source>
        <dbReference type="ARBA" id="ARBA00010173"/>
    </source>
</evidence>
<organism evidence="15 16">
    <name type="scientific">Lottia gigantea</name>
    <name type="common">Giant owl limpet</name>
    <dbReference type="NCBI Taxonomy" id="225164"/>
    <lineage>
        <taxon>Eukaryota</taxon>
        <taxon>Metazoa</taxon>
        <taxon>Spiralia</taxon>
        <taxon>Lophotrochozoa</taxon>
        <taxon>Mollusca</taxon>
        <taxon>Gastropoda</taxon>
        <taxon>Patellogastropoda</taxon>
        <taxon>Lottioidea</taxon>
        <taxon>Lottiidae</taxon>
        <taxon>Lottia</taxon>
    </lineage>
</organism>
<dbReference type="GO" id="GO:0046872">
    <property type="term" value="F:metal ion binding"/>
    <property type="evidence" value="ECO:0007669"/>
    <property type="project" value="UniProtKB-KW"/>
</dbReference>
<evidence type="ECO:0000256" key="5">
    <source>
        <dbReference type="ARBA" id="ARBA00021915"/>
    </source>
</evidence>
<dbReference type="NCBIfam" id="TIGR00322">
    <property type="entry name" value="diphth2_R"/>
    <property type="match status" value="1"/>
</dbReference>
<keyword evidence="16" id="KW-1185">Reference proteome</keyword>
<accession>V4C8A5</accession>
<comment type="similarity">
    <text evidence="3">Belongs to the DPH1/DPH2 family. DPH1 subfamily.</text>
</comment>
<dbReference type="AlphaFoldDB" id="V4C8A5"/>
<dbReference type="OrthoDB" id="1649088at2759"/>
<evidence type="ECO:0000256" key="8">
    <source>
        <dbReference type="ARBA" id="ARBA00022723"/>
    </source>
</evidence>
<dbReference type="PANTHER" id="PTHR10762">
    <property type="entry name" value="DIPHTHAMIDE BIOSYNTHESIS PROTEIN"/>
    <property type="match status" value="1"/>
</dbReference>
<reference evidence="15 16" key="1">
    <citation type="journal article" date="2013" name="Nature">
        <title>Insights into bilaterian evolution from three spiralian genomes.</title>
        <authorList>
            <person name="Simakov O."/>
            <person name="Marletaz F."/>
            <person name="Cho S.J."/>
            <person name="Edsinger-Gonzales E."/>
            <person name="Havlak P."/>
            <person name="Hellsten U."/>
            <person name="Kuo D.H."/>
            <person name="Larsson T."/>
            <person name="Lv J."/>
            <person name="Arendt D."/>
            <person name="Savage R."/>
            <person name="Osoegawa K."/>
            <person name="de Jong P."/>
            <person name="Grimwood J."/>
            <person name="Chapman J.A."/>
            <person name="Shapiro H."/>
            <person name="Aerts A."/>
            <person name="Otillar R.P."/>
            <person name="Terry A.Y."/>
            <person name="Boore J.L."/>
            <person name="Grigoriev I.V."/>
            <person name="Lindberg D.R."/>
            <person name="Seaver E.C."/>
            <person name="Weisblat D.A."/>
            <person name="Putnam N.H."/>
            <person name="Rokhsar D.S."/>
        </authorList>
    </citation>
    <scope>NUCLEOTIDE SEQUENCE [LARGE SCALE GENOMIC DNA]</scope>
</reference>
<dbReference type="GO" id="GO:0051536">
    <property type="term" value="F:iron-sulfur cluster binding"/>
    <property type="evidence" value="ECO:0007669"/>
    <property type="project" value="UniProtKB-KW"/>
</dbReference>
<dbReference type="SFLD" id="SFLDG01121">
    <property type="entry name" value="Diphthamide_biosynthesis"/>
    <property type="match status" value="1"/>
</dbReference>
<dbReference type="OMA" id="PGQVLGC"/>
<dbReference type="Gene3D" id="3.40.50.11850">
    <property type="entry name" value="Diphthamide synthesis DPH1/DPH2 domain 2"/>
    <property type="match status" value="1"/>
</dbReference>
<evidence type="ECO:0000256" key="11">
    <source>
        <dbReference type="ARBA" id="ARBA00031690"/>
    </source>
</evidence>
<dbReference type="GO" id="GO:0090560">
    <property type="term" value="F:2-(3-amino-3-carboxypropyl)histidine synthase activity"/>
    <property type="evidence" value="ECO:0007669"/>
    <property type="project" value="UniProtKB-EC"/>
</dbReference>
<evidence type="ECO:0000256" key="9">
    <source>
        <dbReference type="ARBA" id="ARBA00023004"/>
    </source>
</evidence>
<sequence length="436" mass="48907">MESAGPVVVAASENRKTFTNSKGPIKRAAHQIPDEILNDPLIQEAVKVLPDNYNFEIYKTIWKIKSTESKTVALQLPEGLLLFACTIADILERFTGADTIIMGDVTYGACCVDDYTAKALGADLMVHYGHSCLVPIDTTSGIQMLYVFVDIKIDLVHFIETVKYNFKSGSRLALVSTIQFVAALQSSSRELSNDYKIITPQCKPLSPGEILGCTSPRLSDVDALIYLGDGRFHLESIMISNPTVPAYRYDPYSKKFTQEYYEHDKMKEIRHQAVEKASQAKKIGIILGTLGRQGSPKILQHLQEKICDCNKESITVLLSEIFPAKLQLFTDIDAWVQIACPRLSIDWGYAFNKPLLNPYELSVALENVKWQETYPMDFYANDSLGPWTVNNEKHRPQRVRKTKPVKAKIDIKLEETCCQSTGDNCQSNDSCNNVKS</sequence>
<evidence type="ECO:0000256" key="14">
    <source>
        <dbReference type="ARBA" id="ARBA00048403"/>
    </source>
</evidence>
<evidence type="ECO:0000313" key="15">
    <source>
        <dbReference type="EMBL" id="ESO97944.1"/>
    </source>
</evidence>
<dbReference type="CTD" id="20235853"/>
<keyword evidence="9" id="KW-0408">Iron</keyword>
<dbReference type="InterPro" id="IPR042264">
    <property type="entry name" value="DPH1/DPH2_2"/>
</dbReference>
<dbReference type="KEGG" id="lgi:LOTGIDRAFT_153055"/>
<dbReference type="InterPro" id="IPR016435">
    <property type="entry name" value="DPH1/DPH2"/>
</dbReference>
<comment type="pathway">
    <text evidence="2">Protein modification; peptidyl-diphthamide biosynthesis.</text>
</comment>
<dbReference type="InterPro" id="IPR042265">
    <property type="entry name" value="DPH1/DPH2_3"/>
</dbReference>
<keyword evidence="8" id="KW-0479">Metal-binding</keyword>
<evidence type="ECO:0000256" key="10">
    <source>
        <dbReference type="ARBA" id="ARBA00023014"/>
    </source>
</evidence>
<evidence type="ECO:0000256" key="12">
    <source>
        <dbReference type="ARBA" id="ARBA00032574"/>
    </source>
</evidence>
<evidence type="ECO:0000313" key="16">
    <source>
        <dbReference type="Proteomes" id="UP000030746"/>
    </source>
</evidence>
<dbReference type="EC" id="2.5.1.108" evidence="4"/>
<gene>
    <name evidence="15" type="ORF">LOTGIDRAFT_153055</name>
</gene>
<protein>
    <recommendedName>
        <fullName evidence="5">2-(3-amino-3-carboxypropyl)histidine synthase subunit 1</fullName>
        <ecNumber evidence="4">2.5.1.108</ecNumber>
    </recommendedName>
    <alternativeName>
        <fullName evidence="12">Diphthamide biosynthesis protein 1</fullName>
    </alternativeName>
    <alternativeName>
        <fullName evidence="13">Diphtheria toxin resistance protein 1</fullName>
    </alternativeName>
    <alternativeName>
        <fullName evidence="11">S-adenosyl-L-methionine:L-histidine 3-amino-3-carboxypropyltransferase 1</fullName>
    </alternativeName>
</protein>
<dbReference type="InterPro" id="IPR042263">
    <property type="entry name" value="DPH1/DPH2_1"/>
</dbReference>
<dbReference type="FunFam" id="3.40.50.11840:FF:000001">
    <property type="entry name" value="2-(3-amino-3-carboxypropyl)histidine synthase subunit 1"/>
    <property type="match status" value="1"/>
</dbReference>
<dbReference type="PANTHER" id="PTHR10762:SF1">
    <property type="entry name" value="2-(3-AMINO-3-CARBOXYPROPYL)HISTIDINE SYNTHASE SUBUNIT 1"/>
    <property type="match status" value="1"/>
</dbReference>
<evidence type="ECO:0000256" key="2">
    <source>
        <dbReference type="ARBA" id="ARBA00005156"/>
    </source>
</evidence>
<dbReference type="RefSeq" id="XP_009051784.1">
    <property type="nucleotide sequence ID" value="XM_009053536.1"/>
</dbReference>
<dbReference type="Gene3D" id="3.40.50.11840">
    <property type="entry name" value="Diphthamide synthesis DPH1/DPH2 domain 1"/>
    <property type="match status" value="1"/>
</dbReference>
<proteinExistence type="inferred from homology"/>
<dbReference type="FunFam" id="3.40.50.11860:FF:000002">
    <property type="entry name" value="2-(3-amino-3-carboxypropyl)histidine synthase subunit 1"/>
    <property type="match status" value="1"/>
</dbReference>
<evidence type="ECO:0000256" key="13">
    <source>
        <dbReference type="ARBA" id="ARBA00032789"/>
    </source>
</evidence>
<comment type="cofactor">
    <cofactor evidence="1">
        <name>[4Fe-4S] cluster</name>
        <dbReference type="ChEBI" id="CHEBI:49883"/>
    </cofactor>
</comment>
<dbReference type="GeneID" id="20235853"/>
<keyword evidence="10" id="KW-0411">Iron-sulfur</keyword>
<dbReference type="Gene3D" id="3.40.50.11860">
    <property type="entry name" value="Diphthamide synthesis DPH1/DPH2 domain 3"/>
    <property type="match status" value="1"/>
</dbReference>
<dbReference type="STRING" id="225164.V4C8A5"/>
<name>V4C8A5_LOTGI</name>
<dbReference type="FunFam" id="3.40.50.11850:FF:000001">
    <property type="entry name" value="2-(3-amino-3-carboxypropyl)histidine synthase subunit 1"/>
    <property type="match status" value="1"/>
</dbReference>
<dbReference type="Proteomes" id="UP000030746">
    <property type="component" value="Unassembled WGS sequence"/>
</dbReference>
<evidence type="ECO:0000256" key="6">
    <source>
        <dbReference type="ARBA" id="ARBA00022679"/>
    </source>
</evidence>
<dbReference type="GO" id="GO:0017183">
    <property type="term" value="P:protein histidyl modification to diphthamide"/>
    <property type="evidence" value="ECO:0007669"/>
    <property type="project" value="UniProtKB-UniPathway"/>
</dbReference>